<evidence type="ECO:0000256" key="2">
    <source>
        <dbReference type="ARBA" id="ARBA00004713"/>
    </source>
</evidence>
<feature type="site" description="Transition state stabilizer" evidence="9">
    <location>
        <position position="211"/>
    </location>
</feature>
<proteinExistence type="inferred from homology"/>
<dbReference type="InterPro" id="IPR038107">
    <property type="entry name" value="Glycos_transf_N_sf"/>
</dbReference>
<dbReference type="GO" id="GO:0009244">
    <property type="term" value="P:lipopolysaccharide core region biosynthetic process"/>
    <property type="evidence" value="ECO:0007669"/>
    <property type="project" value="UniProtKB-UniRule"/>
</dbReference>
<feature type="site" description="Transition state stabilizer" evidence="9">
    <location>
        <position position="137"/>
    </location>
</feature>
<dbReference type="Proteomes" id="UP000249364">
    <property type="component" value="Unassembled WGS sequence"/>
</dbReference>
<comment type="catalytic activity">
    <reaction evidence="7 10">
        <text>lipid IVA (E. coli) + CMP-3-deoxy-beta-D-manno-octulosonate = alpha-Kdo-(2-&gt;6)-lipid IVA (E. coli) + CMP + H(+)</text>
        <dbReference type="Rhea" id="RHEA:28066"/>
        <dbReference type="ChEBI" id="CHEBI:15378"/>
        <dbReference type="ChEBI" id="CHEBI:58603"/>
        <dbReference type="ChEBI" id="CHEBI:60364"/>
        <dbReference type="ChEBI" id="CHEBI:60377"/>
        <dbReference type="ChEBI" id="CHEBI:85987"/>
        <dbReference type="EC" id="2.4.99.12"/>
    </reaction>
</comment>
<keyword evidence="10" id="KW-0472">Membrane</keyword>
<dbReference type="PANTHER" id="PTHR42755:SF1">
    <property type="entry name" value="3-DEOXY-D-MANNO-OCTULOSONIC ACID TRANSFERASE, MITOCHONDRIAL-RELATED"/>
    <property type="match status" value="1"/>
</dbReference>
<comment type="pathway">
    <text evidence="2 10">Bacterial outer membrane biogenesis; LPS core biosynthesis.</text>
</comment>
<evidence type="ECO:0000256" key="3">
    <source>
        <dbReference type="ARBA" id="ARBA00012621"/>
    </source>
</evidence>
<dbReference type="GO" id="GO:0005886">
    <property type="term" value="C:plasma membrane"/>
    <property type="evidence" value="ECO:0007669"/>
    <property type="project" value="UniProtKB-SubCell"/>
</dbReference>
<dbReference type="UniPathway" id="UPA00958"/>
<evidence type="ECO:0000256" key="5">
    <source>
        <dbReference type="ARBA" id="ARBA00022679"/>
    </source>
</evidence>
<keyword evidence="10" id="KW-0448">Lipopolysaccharide biosynthesis</keyword>
<dbReference type="PANTHER" id="PTHR42755">
    <property type="entry name" value="3-DEOXY-MANNO-OCTULOSONATE CYTIDYLYLTRANSFERASE"/>
    <property type="match status" value="1"/>
</dbReference>
<evidence type="ECO:0000256" key="4">
    <source>
        <dbReference type="ARBA" id="ARBA00019077"/>
    </source>
</evidence>
<dbReference type="GO" id="GO:0043842">
    <property type="term" value="F:Kdo transferase activity"/>
    <property type="evidence" value="ECO:0007669"/>
    <property type="project" value="UniProtKB-EC"/>
</dbReference>
<reference evidence="13 14" key="1">
    <citation type="submission" date="2018-06" db="EMBL/GenBank/DDBJ databases">
        <title>Genomic Encyclopedia of Archaeal and Bacterial Type Strains, Phase II (KMG-II): from individual species to whole genera.</title>
        <authorList>
            <person name="Goeker M."/>
        </authorList>
    </citation>
    <scope>NUCLEOTIDE SEQUENCE [LARGE SCALE GENOMIC DNA]</scope>
    <source>
        <strain evidence="13 14">DSM 13087</strain>
    </source>
</reference>
<dbReference type="EMBL" id="QKZQ01000006">
    <property type="protein sequence ID" value="PZX45696.1"/>
    <property type="molecule type" value="Genomic_DNA"/>
</dbReference>
<keyword evidence="10" id="KW-1003">Cell membrane</keyword>
<gene>
    <name evidence="13" type="ORF">LY56_01721</name>
</gene>
<dbReference type="InterPro" id="IPR039901">
    <property type="entry name" value="Kdotransferase"/>
</dbReference>
<keyword evidence="5 10" id="KW-0808">Transferase</keyword>
<dbReference type="Gene3D" id="3.40.50.11720">
    <property type="entry name" value="3-Deoxy-D-manno-octulosonic-acid transferase, N-terminal domain"/>
    <property type="match status" value="1"/>
</dbReference>
<comment type="function">
    <text evidence="1 10">Involved in lipopolysaccharide (LPS) biosynthesis. Catalyzes the transfer of 3-deoxy-D-manno-octulosonate (Kdo) residue(s) from CMP-Kdo to lipid IV(A), the tetraacyldisaccharide-1,4'-bisphosphate precursor of lipid A.</text>
</comment>
<dbReference type="SUPFAM" id="SSF53756">
    <property type="entry name" value="UDP-Glycosyltransferase/glycogen phosphorylase"/>
    <property type="match status" value="1"/>
</dbReference>
<evidence type="ECO:0000256" key="6">
    <source>
        <dbReference type="ARBA" id="ARBA00031445"/>
    </source>
</evidence>
<dbReference type="InterPro" id="IPR007507">
    <property type="entry name" value="Glycos_transf_N"/>
</dbReference>
<dbReference type="AlphaFoldDB" id="A0A2W7QE70"/>
<evidence type="ECO:0000256" key="7">
    <source>
        <dbReference type="ARBA" id="ARBA00049183"/>
    </source>
</evidence>
<evidence type="ECO:0000313" key="14">
    <source>
        <dbReference type="Proteomes" id="UP000249364"/>
    </source>
</evidence>
<name>A0A2W7QE70_9RHOB</name>
<dbReference type="Gene3D" id="3.40.50.2000">
    <property type="entry name" value="Glycogen Phosphorylase B"/>
    <property type="match status" value="1"/>
</dbReference>
<evidence type="ECO:0000256" key="9">
    <source>
        <dbReference type="PIRSR" id="PIRSR639901-2"/>
    </source>
</evidence>
<feature type="domain" description="3-deoxy-D-manno-octulosonic-acid transferase N-terminal" evidence="12">
    <location>
        <begin position="42"/>
        <end position="214"/>
    </location>
</feature>
<feature type="region of interest" description="Disordered" evidence="11">
    <location>
        <begin position="418"/>
        <end position="437"/>
    </location>
</feature>
<dbReference type="STRING" id="121821.GCA_001870675_01131"/>
<evidence type="ECO:0000259" key="12">
    <source>
        <dbReference type="Pfam" id="PF04413"/>
    </source>
</evidence>
<accession>A0A2W7QE70</accession>
<sequence>MAQKMKPTLLLRLWFGLTRMVPGLFDALIRRAHLRQGADPARLGERFGRASVNRPDGQLIWIHAASVGEVISVSALARLIAAQTKAQILITTTTATGAKTAAARLPDALHQFLPIDTPAAVNRFFIHWRPDAALFVEADLWPRLLRRLAAQSVPRALLNARPSKTRKRAPRSMRVLLHDFSLITVQDVTLVQEFIDLGLASTRINAPGNLKADIPPPRVDEALAQQFRAAATRRPIWAAASTHPGEEEIILDAFGAMVRDSLLILVPRHPERGDAIAAELIRRGIVFSRQSAATRPAPETQVHLLDTIGDLGTVYRVADLAVIGGSLLDGIGGHTPYEPAQLGCAVLSGPYVENFRTAYDTLCASGAVITVRNGPELTANISRLLSDQTTLKTMRASALAEQARHVGATGRTFSLLSPLLSPSSPPVPGPDRGAAHD</sequence>
<dbReference type="EC" id="2.4.99.12" evidence="3 10"/>
<evidence type="ECO:0000256" key="1">
    <source>
        <dbReference type="ARBA" id="ARBA00003394"/>
    </source>
</evidence>
<comment type="similarity">
    <text evidence="10">Belongs to the glycosyltransferase group 1 family.</text>
</comment>
<comment type="subcellular location">
    <subcellularLocation>
        <location evidence="10">Cell membrane</location>
    </subcellularLocation>
</comment>
<keyword evidence="14" id="KW-1185">Reference proteome</keyword>
<evidence type="ECO:0000256" key="11">
    <source>
        <dbReference type="SAM" id="MobiDB-lite"/>
    </source>
</evidence>
<dbReference type="GO" id="GO:0009245">
    <property type="term" value="P:lipid A biosynthetic process"/>
    <property type="evidence" value="ECO:0007669"/>
    <property type="project" value="TreeGrafter"/>
</dbReference>
<protein>
    <recommendedName>
        <fullName evidence="4 10">3-deoxy-D-manno-octulosonic acid transferase</fullName>
        <shortName evidence="10">Kdo transferase</shortName>
        <ecNumber evidence="3 10">2.4.99.12</ecNumber>
    </recommendedName>
    <alternativeName>
        <fullName evidence="6 10">Lipid IV(A) 3-deoxy-D-manno-octulosonic acid transferase</fullName>
    </alternativeName>
</protein>
<comment type="caution">
    <text evidence="13">The sequence shown here is derived from an EMBL/GenBank/DDBJ whole genome shotgun (WGS) entry which is preliminary data.</text>
</comment>
<evidence type="ECO:0000256" key="8">
    <source>
        <dbReference type="PIRSR" id="PIRSR639901-1"/>
    </source>
</evidence>
<evidence type="ECO:0000313" key="13">
    <source>
        <dbReference type="EMBL" id="PZX45696.1"/>
    </source>
</evidence>
<feature type="active site" description="Proton acceptor" evidence="8">
    <location>
        <position position="69"/>
    </location>
</feature>
<organism evidence="13 14">
    <name type="scientific">Roseinatronobacter thiooxidans</name>
    <dbReference type="NCBI Taxonomy" id="121821"/>
    <lineage>
        <taxon>Bacteria</taxon>
        <taxon>Pseudomonadati</taxon>
        <taxon>Pseudomonadota</taxon>
        <taxon>Alphaproteobacteria</taxon>
        <taxon>Rhodobacterales</taxon>
        <taxon>Paracoccaceae</taxon>
        <taxon>Roseinatronobacter</taxon>
    </lineage>
</organism>
<evidence type="ECO:0000256" key="10">
    <source>
        <dbReference type="RuleBase" id="RU365103"/>
    </source>
</evidence>
<dbReference type="Pfam" id="PF04413">
    <property type="entry name" value="Glycos_transf_N"/>
    <property type="match status" value="1"/>
</dbReference>